<dbReference type="AlphaFoldDB" id="A0AAD5RSL3"/>
<accession>A0AAD5RSL3</accession>
<dbReference type="EMBL" id="JAKWBI020000104">
    <property type="protein sequence ID" value="KAJ2902721.1"/>
    <property type="molecule type" value="Genomic_DNA"/>
</dbReference>
<feature type="region of interest" description="Disordered" evidence="1">
    <location>
        <begin position="100"/>
        <end position="142"/>
    </location>
</feature>
<dbReference type="Proteomes" id="UP001201980">
    <property type="component" value="Unassembled WGS sequence"/>
</dbReference>
<evidence type="ECO:0000313" key="2">
    <source>
        <dbReference type="EMBL" id="KAJ2902721.1"/>
    </source>
</evidence>
<sequence>MMLELLCKHQDGVTIRKPVDGVHANVHRPPPEHEDKLQHHHVQVLHVNLRVVLATTAKSRRARLDIQGQARQRVHGAITVKQVGSNTNVAVWTKTVFAVPTAESKTEDDSDERLEHGASDKQPRTSMAMVRKASNTETESEE</sequence>
<comment type="caution">
    <text evidence="2">The sequence shown here is derived from an EMBL/GenBank/DDBJ whole genome shotgun (WGS) entry which is preliminary data.</text>
</comment>
<reference evidence="2" key="1">
    <citation type="submission" date="2022-07" db="EMBL/GenBank/DDBJ databases">
        <title>Draft genome sequence of Zalerion maritima ATCC 34329, a (micro)plastics degrading marine fungus.</title>
        <authorList>
            <person name="Paco A."/>
            <person name="Goncalves M.F.M."/>
            <person name="Rocha-Santos T.A.P."/>
            <person name="Alves A."/>
        </authorList>
    </citation>
    <scope>NUCLEOTIDE SEQUENCE</scope>
    <source>
        <strain evidence="2">ATCC 34329</strain>
    </source>
</reference>
<evidence type="ECO:0000256" key="1">
    <source>
        <dbReference type="SAM" id="MobiDB-lite"/>
    </source>
</evidence>
<proteinExistence type="predicted"/>
<gene>
    <name evidence="2" type="ORF">MKZ38_000200</name>
</gene>
<feature type="compositionally biased region" description="Basic and acidic residues" evidence="1">
    <location>
        <begin position="113"/>
        <end position="123"/>
    </location>
</feature>
<organism evidence="2 3">
    <name type="scientific">Zalerion maritima</name>
    <dbReference type="NCBI Taxonomy" id="339359"/>
    <lineage>
        <taxon>Eukaryota</taxon>
        <taxon>Fungi</taxon>
        <taxon>Dikarya</taxon>
        <taxon>Ascomycota</taxon>
        <taxon>Pezizomycotina</taxon>
        <taxon>Sordariomycetes</taxon>
        <taxon>Lulworthiomycetidae</taxon>
        <taxon>Lulworthiales</taxon>
        <taxon>Lulworthiaceae</taxon>
        <taxon>Zalerion</taxon>
    </lineage>
</organism>
<protein>
    <submittedName>
        <fullName evidence="2">Uncharacterized protein</fullName>
    </submittedName>
</protein>
<keyword evidence="3" id="KW-1185">Reference proteome</keyword>
<name>A0AAD5RSL3_9PEZI</name>
<feature type="compositionally biased region" description="Polar residues" evidence="1">
    <location>
        <begin position="133"/>
        <end position="142"/>
    </location>
</feature>
<evidence type="ECO:0000313" key="3">
    <source>
        <dbReference type="Proteomes" id="UP001201980"/>
    </source>
</evidence>